<dbReference type="GO" id="GO:0070847">
    <property type="term" value="C:core mediator complex"/>
    <property type="evidence" value="ECO:0007669"/>
    <property type="project" value="TreeGrafter"/>
</dbReference>
<evidence type="ECO:0000256" key="9">
    <source>
        <dbReference type="SAM" id="Coils"/>
    </source>
</evidence>
<keyword evidence="4 8" id="KW-0805">Transcription regulation</keyword>
<keyword evidence="9" id="KW-0175">Coiled coil</keyword>
<gene>
    <name evidence="8" type="primary">MED4</name>
    <name evidence="10" type="ORF">FA15DRAFT_307245</name>
</gene>
<evidence type="ECO:0000256" key="1">
    <source>
        <dbReference type="ARBA" id="ARBA00004123"/>
    </source>
</evidence>
<dbReference type="GO" id="GO:0016592">
    <property type="term" value="C:mediator complex"/>
    <property type="evidence" value="ECO:0007669"/>
    <property type="project" value="InterPro"/>
</dbReference>
<keyword evidence="8" id="KW-0010">Activator</keyword>
<evidence type="ECO:0000256" key="7">
    <source>
        <dbReference type="ARBA" id="ARBA00031257"/>
    </source>
</evidence>
<feature type="coiled-coil region" evidence="9">
    <location>
        <begin position="75"/>
        <end position="102"/>
    </location>
</feature>
<comment type="function">
    <text evidence="8">Component of the Mediator complex, a coactivator involved in the regulated transcription of nearly all RNA polymerase II-dependent genes. Mediator functions as a bridge to convey information from gene-specific regulatory proteins to the basal RNA polymerase II transcription machinery. Mediator is recruited to promoters by direct interactions with regulatory proteins and serves as a scaffold for the assembly of a functional preinitiation complex with RNA polymerase II and the general transcription factors.</text>
</comment>
<evidence type="ECO:0000256" key="3">
    <source>
        <dbReference type="ARBA" id="ARBA00020629"/>
    </source>
</evidence>
<dbReference type="AlphaFoldDB" id="A0A5C3L0L0"/>
<evidence type="ECO:0000256" key="6">
    <source>
        <dbReference type="ARBA" id="ARBA00023242"/>
    </source>
</evidence>
<dbReference type="GO" id="GO:0003712">
    <property type="term" value="F:transcription coregulator activity"/>
    <property type="evidence" value="ECO:0007669"/>
    <property type="project" value="InterPro"/>
</dbReference>
<dbReference type="PANTHER" id="PTHR13208:SF2">
    <property type="entry name" value="MEDIATOR OF RNA POLYMERASE II TRANSCRIPTION SUBUNIT 4"/>
    <property type="match status" value="1"/>
</dbReference>
<evidence type="ECO:0000256" key="5">
    <source>
        <dbReference type="ARBA" id="ARBA00023163"/>
    </source>
</evidence>
<dbReference type="GO" id="GO:0006357">
    <property type="term" value="P:regulation of transcription by RNA polymerase II"/>
    <property type="evidence" value="ECO:0007669"/>
    <property type="project" value="InterPro"/>
</dbReference>
<evidence type="ECO:0000256" key="4">
    <source>
        <dbReference type="ARBA" id="ARBA00023015"/>
    </source>
</evidence>
<keyword evidence="6 8" id="KW-0539">Nucleus</keyword>
<sequence>MSMSQSTPAPMQHIIAGSSKKNEDASMSAILLAPLTDIQSLAHTLFQSLSPPQTKPPPPPPLSAFLECDQKLAAAVNLAHSHQVKQRKIESLEQELLELERSWRDICTELAKGKRELEQIIEDGNERIKAIDTAKKAAIPYPALLAYAERLAVFTSAPPNMPDTMVPGQPLPAFLLPPFPTEETMRRGKLNAEAPLGTLGETHTIVKAPTPSPVAETNQHAQGVNPYRHEFREPQPQFFDFDLDLNPDLDEL</sequence>
<accession>A0A5C3L0L0</accession>
<keyword evidence="11" id="KW-1185">Reference proteome</keyword>
<dbReference type="OrthoDB" id="1929813at2759"/>
<keyword evidence="5 8" id="KW-0804">Transcription</keyword>
<comment type="subunit">
    <text evidence="8">Component of the Mediator complex.</text>
</comment>
<dbReference type="STRING" id="230819.A0A5C3L0L0"/>
<dbReference type="Pfam" id="PF10018">
    <property type="entry name" value="Med4"/>
    <property type="match status" value="1"/>
</dbReference>
<evidence type="ECO:0000313" key="11">
    <source>
        <dbReference type="Proteomes" id="UP000307440"/>
    </source>
</evidence>
<comment type="subcellular location">
    <subcellularLocation>
        <location evidence="1 8">Nucleus</location>
    </subcellularLocation>
</comment>
<comment type="similarity">
    <text evidence="2 8">Belongs to the Mediator complex subunit 4 family.</text>
</comment>
<dbReference type="InterPro" id="IPR019258">
    <property type="entry name" value="Mediator_Med4"/>
</dbReference>
<dbReference type="EMBL" id="ML210177">
    <property type="protein sequence ID" value="TFK26245.1"/>
    <property type="molecule type" value="Genomic_DNA"/>
</dbReference>
<name>A0A5C3L0L0_COPMA</name>
<protein>
    <recommendedName>
        <fullName evidence="3 8">Mediator of RNA polymerase II transcription subunit 4</fullName>
    </recommendedName>
    <alternativeName>
        <fullName evidence="7 8">Mediator complex subunit 4</fullName>
    </alternativeName>
</protein>
<evidence type="ECO:0000256" key="2">
    <source>
        <dbReference type="ARBA" id="ARBA00009626"/>
    </source>
</evidence>
<evidence type="ECO:0000313" key="10">
    <source>
        <dbReference type="EMBL" id="TFK26245.1"/>
    </source>
</evidence>
<proteinExistence type="inferred from homology"/>
<dbReference type="Proteomes" id="UP000307440">
    <property type="component" value="Unassembled WGS sequence"/>
</dbReference>
<reference evidence="10 11" key="1">
    <citation type="journal article" date="2019" name="Nat. Ecol. Evol.">
        <title>Megaphylogeny resolves global patterns of mushroom evolution.</title>
        <authorList>
            <person name="Varga T."/>
            <person name="Krizsan K."/>
            <person name="Foldi C."/>
            <person name="Dima B."/>
            <person name="Sanchez-Garcia M."/>
            <person name="Sanchez-Ramirez S."/>
            <person name="Szollosi G.J."/>
            <person name="Szarkandi J.G."/>
            <person name="Papp V."/>
            <person name="Albert L."/>
            <person name="Andreopoulos W."/>
            <person name="Angelini C."/>
            <person name="Antonin V."/>
            <person name="Barry K.W."/>
            <person name="Bougher N.L."/>
            <person name="Buchanan P."/>
            <person name="Buyck B."/>
            <person name="Bense V."/>
            <person name="Catcheside P."/>
            <person name="Chovatia M."/>
            <person name="Cooper J."/>
            <person name="Damon W."/>
            <person name="Desjardin D."/>
            <person name="Finy P."/>
            <person name="Geml J."/>
            <person name="Haridas S."/>
            <person name="Hughes K."/>
            <person name="Justo A."/>
            <person name="Karasinski D."/>
            <person name="Kautmanova I."/>
            <person name="Kiss B."/>
            <person name="Kocsube S."/>
            <person name="Kotiranta H."/>
            <person name="LaButti K.M."/>
            <person name="Lechner B.E."/>
            <person name="Liimatainen K."/>
            <person name="Lipzen A."/>
            <person name="Lukacs Z."/>
            <person name="Mihaltcheva S."/>
            <person name="Morgado L.N."/>
            <person name="Niskanen T."/>
            <person name="Noordeloos M.E."/>
            <person name="Ohm R.A."/>
            <person name="Ortiz-Santana B."/>
            <person name="Ovrebo C."/>
            <person name="Racz N."/>
            <person name="Riley R."/>
            <person name="Savchenko A."/>
            <person name="Shiryaev A."/>
            <person name="Soop K."/>
            <person name="Spirin V."/>
            <person name="Szebenyi C."/>
            <person name="Tomsovsky M."/>
            <person name="Tulloss R.E."/>
            <person name="Uehling J."/>
            <person name="Grigoriev I.V."/>
            <person name="Vagvolgyi C."/>
            <person name="Papp T."/>
            <person name="Martin F.M."/>
            <person name="Miettinen O."/>
            <person name="Hibbett D.S."/>
            <person name="Nagy L.G."/>
        </authorList>
    </citation>
    <scope>NUCLEOTIDE SEQUENCE [LARGE SCALE GENOMIC DNA]</scope>
    <source>
        <strain evidence="10 11">CBS 121175</strain>
    </source>
</reference>
<dbReference type="PANTHER" id="PTHR13208">
    <property type="entry name" value="MEDIATOR OF RNA POLYMERASE II TRANSCRIPTION SUBUNIT 4"/>
    <property type="match status" value="1"/>
</dbReference>
<evidence type="ECO:0000256" key="8">
    <source>
        <dbReference type="RuleBase" id="RU364141"/>
    </source>
</evidence>
<organism evidence="10 11">
    <name type="scientific">Coprinopsis marcescibilis</name>
    <name type="common">Agaric fungus</name>
    <name type="synonym">Psathyrella marcescibilis</name>
    <dbReference type="NCBI Taxonomy" id="230819"/>
    <lineage>
        <taxon>Eukaryota</taxon>
        <taxon>Fungi</taxon>
        <taxon>Dikarya</taxon>
        <taxon>Basidiomycota</taxon>
        <taxon>Agaricomycotina</taxon>
        <taxon>Agaricomycetes</taxon>
        <taxon>Agaricomycetidae</taxon>
        <taxon>Agaricales</taxon>
        <taxon>Agaricineae</taxon>
        <taxon>Psathyrellaceae</taxon>
        <taxon>Coprinopsis</taxon>
    </lineage>
</organism>